<organism evidence="2 3">
    <name type="scientific">Paramecium octaurelia</name>
    <dbReference type="NCBI Taxonomy" id="43137"/>
    <lineage>
        <taxon>Eukaryota</taxon>
        <taxon>Sar</taxon>
        <taxon>Alveolata</taxon>
        <taxon>Ciliophora</taxon>
        <taxon>Intramacronucleata</taxon>
        <taxon>Oligohymenophorea</taxon>
        <taxon>Peniculida</taxon>
        <taxon>Parameciidae</taxon>
        <taxon>Paramecium</taxon>
    </lineage>
</organism>
<dbReference type="GO" id="GO:0097361">
    <property type="term" value="C:cytosolic [4Fe-4S] assembly targeting complex"/>
    <property type="evidence" value="ECO:0007669"/>
    <property type="project" value="TreeGrafter"/>
</dbReference>
<dbReference type="Pfam" id="PF00400">
    <property type="entry name" value="WD40"/>
    <property type="match status" value="3"/>
</dbReference>
<gene>
    <name evidence="2" type="ORF">POCTA_138.1.T0940207</name>
</gene>
<evidence type="ECO:0000313" key="3">
    <source>
        <dbReference type="Proteomes" id="UP000683925"/>
    </source>
</evidence>
<protein>
    <recommendedName>
        <fullName evidence="4">WD domain, G-beta repeat protein</fullName>
    </recommendedName>
</protein>
<reference evidence="2" key="1">
    <citation type="submission" date="2021-01" db="EMBL/GenBank/DDBJ databases">
        <authorList>
            <consortium name="Genoscope - CEA"/>
            <person name="William W."/>
        </authorList>
    </citation>
    <scope>NUCLEOTIDE SEQUENCE</scope>
</reference>
<dbReference type="InterPro" id="IPR019775">
    <property type="entry name" value="WD40_repeat_CS"/>
</dbReference>
<feature type="repeat" description="WD" evidence="1">
    <location>
        <begin position="264"/>
        <end position="296"/>
    </location>
</feature>
<comment type="caution">
    <text evidence="2">The sequence shown here is derived from an EMBL/GenBank/DDBJ whole genome shotgun (WGS) entry which is preliminary data.</text>
</comment>
<dbReference type="InterPro" id="IPR001680">
    <property type="entry name" value="WD40_rpt"/>
</dbReference>
<dbReference type="PROSITE" id="PS00678">
    <property type="entry name" value="WD_REPEATS_1"/>
    <property type="match status" value="1"/>
</dbReference>
<dbReference type="GO" id="GO:0016226">
    <property type="term" value="P:iron-sulfur cluster assembly"/>
    <property type="evidence" value="ECO:0007669"/>
    <property type="project" value="TreeGrafter"/>
</dbReference>
<accession>A0A8S1WIP0</accession>
<dbReference type="SMART" id="SM00320">
    <property type="entry name" value="WD40"/>
    <property type="match status" value="4"/>
</dbReference>
<dbReference type="OrthoDB" id="538223at2759"/>
<evidence type="ECO:0000256" key="1">
    <source>
        <dbReference type="PROSITE-ProRule" id="PRU00221"/>
    </source>
</evidence>
<keyword evidence="3" id="KW-1185">Reference proteome</keyword>
<dbReference type="PANTHER" id="PTHR19920:SF0">
    <property type="entry name" value="CYTOSOLIC IRON-SULFUR PROTEIN ASSEMBLY PROTEIN CIAO1-RELATED"/>
    <property type="match status" value="1"/>
</dbReference>
<dbReference type="PROSITE" id="PS50294">
    <property type="entry name" value="WD_REPEATS_REGION"/>
    <property type="match status" value="2"/>
</dbReference>
<dbReference type="Proteomes" id="UP000683925">
    <property type="component" value="Unassembled WGS sequence"/>
</dbReference>
<dbReference type="PROSITE" id="PS50082">
    <property type="entry name" value="WD_REPEATS_2"/>
    <property type="match status" value="3"/>
</dbReference>
<dbReference type="PANTHER" id="PTHR19920">
    <property type="entry name" value="WD40 PROTEIN CIAO1"/>
    <property type="match status" value="1"/>
</dbReference>
<feature type="repeat" description="WD" evidence="1">
    <location>
        <begin position="355"/>
        <end position="387"/>
    </location>
</feature>
<sequence>MIKYQILENEHQIKCSKNHNQPIQMVLFDEQLSNADRLLCNECMNHFEGNVKIVGFQKVLSTIENDQKRKFESVEIQIMESKQILQVFGTKAQNLKTKILSQFDQLLGIVQQWQNQLDQVLRSTFTYSFFEELDNLIKNKESKFITHDNLIKNNQSFQQKMVSFIDQLMNQQLQNEVQDLKRAFKVIEKQESTKNYFSKEEHNPNIINQIQNFEIKLIDDSMLQPGYCRAISFNNSDQIMISTCNSEIRVFRFENSKIKELCKLEDHSLSVNVLIFSKFSNSFISGSADCSIRCWQQQEQNQWISSKPYIEHSKPIYCIILNQKENLLFSAGNDKIIMIWELSFIKNVLKYKAQLNMHQEEIYGLSLNDSETLLVSCGKDKRIIIWKKEGDDWIFNHIVNQSINEFGQRIKFLRDDLFLWVAANSGVSVFELQNGVFQENKDKEVELCLNVNADCYLFPILCNPNKNLIIIRHKCCIYIIKETLDHKFQIVRTIECLWNKSLGTITNDGQFLVFWDCAKFEKNESSNGRYYIYRLQDN</sequence>
<proteinExistence type="predicted"/>
<feature type="repeat" description="WD" evidence="1">
    <location>
        <begin position="309"/>
        <end position="343"/>
    </location>
</feature>
<keyword evidence="1" id="KW-0853">WD repeat</keyword>
<evidence type="ECO:0000313" key="2">
    <source>
        <dbReference type="EMBL" id="CAD8189303.1"/>
    </source>
</evidence>
<evidence type="ECO:0008006" key="4">
    <source>
        <dbReference type="Google" id="ProtNLM"/>
    </source>
</evidence>
<dbReference type="EMBL" id="CAJJDP010000093">
    <property type="protein sequence ID" value="CAD8189303.1"/>
    <property type="molecule type" value="Genomic_DNA"/>
</dbReference>
<dbReference type="OMA" id="CRAISFN"/>
<name>A0A8S1WIP0_PAROT</name>
<dbReference type="AlphaFoldDB" id="A0A8S1WIP0"/>